<dbReference type="EMBL" id="CP117834">
    <property type="protein sequence ID" value="WDF02012.1"/>
    <property type="molecule type" value="Genomic_DNA"/>
</dbReference>
<evidence type="ECO:0000313" key="1">
    <source>
        <dbReference type="EMBL" id="WDF02012.1"/>
    </source>
</evidence>
<sequence>MATIYRTYQRRMHGGVELKPIETAITYAISSHNNIPVSVYNCGPCYASCGTVDIRLQRMVTSAVYETVGTRLNRRYGDTRICPARSVEETFTNVRKSSAPMRVLWTLEGINETSPTFYHA</sequence>
<reference evidence="1 2" key="1">
    <citation type="submission" date="2023-02" db="EMBL/GenBank/DDBJ databases">
        <authorList>
            <person name="Liu G."/>
        </authorList>
    </citation>
    <scope>NUCLEOTIDE SEQUENCE [LARGE SCALE GENOMIC DNA]</scope>
    <source>
        <strain evidence="1 2">DSM 23008</strain>
    </source>
</reference>
<gene>
    <name evidence="1" type="ORF">PQ477_10790</name>
</gene>
<dbReference type="Proteomes" id="UP001215143">
    <property type="component" value="Chromosome"/>
</dbReference>
<dbReference type="RefSeq" id="WP_274271739.1">
    <property type="nucleotide sequence ID" value="NZ_CP117834.1"/>
</dbReference>
<organism evidence="1 2">
    <name type="scientific">Shouchella hunanensis</name>
    <dbReference type="NCBI Taxonomy" id="766894"/>
    <lineage>
        <taxon>Bacteria</taxon>
        <taxon>Bacillati</taxon>
        <taxon>Bacillota</taxon>
        <taxon>Bacilli</taxon>
        <taxon>Bacillales</taxon>
        <taxon>Bacillaceae</taxon>
        <taxon>Shouchella</taxon>
    </lineage>
</organism>
<evidence type="ECO:0000313" key="2">
    <source>
        <dbReference type="Proteomes" id="UP001215143"/>
    </source>
</evidence>
<name>A0ABY7VZC2_9BACI</name>
<keyword evidence="2" id="KW-1185">Reference proteome</keyword>
<accession>A0ABY7VZC2</accession>
<proteinExistence type="predicted"/>
<protein>
    <submittedName>
        <fullName evidence="1">Uncharacterized protein</fullName>
    </submittedName>
</protein>